<dbReference type="EMBL" id="KN837323">
    <property type="protein sequence ID" value="KIJ27802.1"/>
    <property type="molecule type" value="Genomic_DNA"/>
</dbReference>
<dbReference type="PANTHER" id="PTHR46300:SF9">
    <property type="entry name" value="P450, PUTATIVE-RELATED"/>
    <property type="match status" value="1"/>
</dbReference>
<evidence type="ECO:0000256" key="1">
    <source>
        <dbReference type="ARBA" id="ARBA00001971"/>
    </source>
</evidence>
<dbReference type="GO" id="GO:0016705">
    <property type="term" value="F:oxidoreductase activity, acting on paired donors, with incorporation or reduction of molecular oxygen"/>
    <property type="evidence" value="ECO:0007669"/>
    <property type="project" value="InterPro"/>
</dbReference>
<keyword evidence="7" id="KW-0503">Monooxygenase</keyword>
<proteinExistence type="inferred from homology"/>
<evidence type="ECO:0000256" key="2">
    <source>
        <dbReference type="ARBA" id="ARBA00010617"/>
    </source>
</evidence>
<evidence type="ECO:0000256" key="5">
    <source>
        <dbReference type="ARBA" id="ARBA00023002"/>
    </source>
</evidence>
<keyword evidence="4" id="KW-0479">Metal-binding</keyword>
<dbReference type="GO" id="GO:0004497">
    <property type="term" value="F:monooxygenase activity"/>
    <property type="evidence" value="ECO:0007669"/>
    <property type="project" value="UniProtKB-KW"/>
</dbReference>
<gene>
    <name evidence="8" type="ORF">M422DRAFT_190567</name>
</gene>
<keyword evidence="3" id="KW-0349">Heme</keyword>
<feature type="non-terminal residue" evidence="8">
    <location>
        <position position="1"/>
    </location>
</feature>
<evidence type="ECO:0000313" key="8">
    <source>
        <dbReference type="EMBL" id="KIJ27802.1"/>
    </source>
</evidence>
<keyword evidence="6" id="KW-0408">Iron</keyword>
<comment type="similarity">
    <text evidence="2">Belongs to the cytochrome P450 family.</text>
</comment>
<comment type="cofactor">
    <cofactor evidence="1">
        <name>heme</name>
        <dbReference type="ChEBI" id="CHEBI:30413"/>
    </cofactor>
</comment>
<protein>
    <submittedName>
        <fullName evidence="8">Uncharacterized protein</fullName>
    </submittedName>
</protein>
<evidence type="ECO:0000256" key="4">
    <source>
        <dbReference type="ARBA" id="ARBA00022723"/>
    </source>
</evidence>
<dbReference type="InterPro" id="IPR050364">
    <property type="entry name" value="Cytochrome_P450_fung"/>
</dbReference>
<dbReference type="GO" id="GO:0020037">
    <property type="term" value="F:heme binding"/>
    <property type="evidence" value="ECO:0007669"/>
    <property type="project" value="InterPro"/>
</dbReference>
<evidence type="ECO:0000256" key="6">
    <source>
        <dbReference type="ARBA" id="ARBA00023004"/>
    </source>
</evidence>
<dbReference type="AlphaFoldDB" id="A0A0C9UFN0"/>
<keyword evidence="5" id="KW-0560">Oxidoreductase</keyword>
<name>A0A0C9UFN0_SPHS4</name>
<dbReference type="OrthoDB" id="1055148at2759"/>
<dbReference type="InterPro" id="IPR036396">
    <property type="entry name" value="Cyt_P450_sf"/>
</dbReference>
<organism evidence="8 9">
    <name type="scientific">Sphaerobolus stellatus (strain SS14)</name>
    <dbReference type="NCBI Taxonomy" id="990650"/>
    <lineage>
        <taxon>Eukaryota</taxon>
        <taxon>Fungi</taxon>
        <taxon>Dikarya</taxon>
        <taxon>Basidiomycota</taxon>
        <taxon>Agaricomycotina</taxon>
        <taxon>Agaricomycetes</taxon>
        <taxon>Phallomycetidae</taxon>
        <taxon>Geastrales</taxon>
        <taxon>Sphaerobolaceae</taxon>
        <taxon>Sphaerobolus</taxon>
    </lineage>
</organism>
<dbReference type="Proteomes" id="UP000054279">
    <property type="component" value="Unassembled WGS sequence"/>
</dbReference>
<evidence type="ECO:0000313" key="9">
    <source>
        <dbReference type="Proteomes" id="UP000054279"/>
    </source>
</evidence>
<reference evidence="8 9" key="1">
    <citation type="submission" date="2014-06" db="EMBL/GenBank/DDBJ databases">
        <title>Evolutionary Origins and Diversification of the Mycorrhizal Mutualists.</title>
        <authorList>
            <consortium name="DOE Joint Genome Institute"/>
            <consortium name="Mycorrhizal Genomics Consortium"/>
            <person name="Kohler A."/>
            <person name="Kuo A."/>
            <person name="Nagy L.G."/>
            <person name="Floudas D."/>
            <person name="Copeland A."/>
            <person name="Barry K.W."/>
            <person name="Cichocki N."/>
            <person name="Veneault-Fourrey C."/>
            <person name="LaButti K."/>
            <person name="Lindquist E.A."/>
            <person name="Lipzen A."/>
            <person name="Lundell T."/>
            <person name="Morin E."/>
            <person name="Murat C."/>
            <person name="Riley R."/>
            <person name="Ohm R."/>
            <person name="Sun H."/>
            <person name="Tunlid A."/>
            <person name="Henrissat B."/>
            <person name="Grigoriev I.V."/>
            <person name="Hibbett D.S."/>
            <person name="Martin F."/>
        </authorList>
    </citation>
    <scope>NUCLEOTIDE SEQUENCE [LARGE SCALE GENOMIC DNA]</scope>
    <source>
        <strain evidence="8 9">SS14</strain>
    </source>
</reference>
<keyword evidence="9" id="KW-1185">Reference proteome</keyword>
<dbReference type="PANTHER" id="PTHR46300">
    <property type="entry name" value="P450, PUTATIVE (EUROFUNG)-RELATED-RELATED"/>
    <property type="match status" value="1"/>
</dbReference>
<dbReference type="GO" id="GO:0005506">
    <property type="term" value="F:iron ion binding"/>
    <property type="evidence" value="ECO:0007669"/>
    <property type="project" value="InterPro"/>
</dbReference>
<dbReference type="Gene3D" id="1.10.630.10">
    <property type="entry name" value="Cytochrome P450"/>
    <property type="match status" value="1"/>
</dbReference>
<evidence type="ECO:0000256" key="3">
    <source>
        <dbReference type="ARBA" id="ARBA00022617"/>
    </source>
</evidence>
<accession>A0A0C9UFN0</accession>
<sequence length="141" mass="16620">LPPGPKGKLIIGNVLDLPMSREWETYSKWAKQYGSELVYLKVFGRGILFANSRRLSYGIFDKRATNYNDRPTSVTLNELVGMEHWFLLFFQYTEKYIHYRRQLSEWFSPKACEAYKPAQLQCVRSVYFQSLKQLSVFSLKT</sequence>
<dbReference type="SUPFAM" id="SSF48264">
    <property type="entry name" value="Cytochrome P450"/>
    <property type="match status" value="1"/>
</dbReference>
<dbReference type="HOGENOM" id="CLU_001570_2_2_1"/>
<evidence type="ECO:0000256" key="7">
    <source>
        <dbReference type="ARBA" id="ARBA00023033"/>
    </source>
</evidence>